<dbReference type="AlphaFoldDB" id="A0A2P6N6P6"/>
<comment type="caution">
    <text evidence="1">The sequence shown here is derived from an EMBL/GenBank/DDBJ whole genome shotgun (WGS) entry which is preliminary data.</text>
</comment>
<dbReference type="Proteomes" id="UP000241769">
    <property type="component" value="Unassembled WGS sequence"/>
</dbReference>
<sequence>MKTPRKLANYYNVTVPRIPIFAGDYDRPRNLPSIWTAGVTVSLKITANL</sequence>
<gene>
    <name evidence="1" type="ORF">PROFUN_12797</name>
</gene>
<evidence type="ECO:0000313" key="2">
    <source>
        <dbReference type="Proteomes" id="UP000241769"/>
    </source>
</evidence>
<accession>A0A2P6N6P6</accession>
<protein>
    <submittedName>
        <fullName evidence="1">Uncharacterized protein</fullName>
    </submittedName>
</protein>
<evidence type="ECO:0000313" key="1">
    <source>
        <dbReference type="EMBL" id="PRP79607.1"/>
    </source>
</evidence>
<reference evidence="1 2" key="1">
    <citation type="journal article" date="2018" name="Genome Biol. Evol.">
        <title>Multiple Roots of Fruiting Body Formation in Amoebozoa.</title>
        <authorList>
            <person name="Hillmann F."/>
            <person name="Forbes G."/>
            <person name="Novohradska S."/>
            <person name="Ferling I."/>
            <person name="Riege K."/>
            <person name="Groth M."/>
            <person name="Westermann M."/>
            <person name="Marz M."/>
            <person name="Spaller T."/>
            <person name="Winckler T."/>
            <person name="Schaap P."/>
            <person name="Glockner G."/>
        </authorList>
    </citation>
    <scope>NUCLEOTIDE SEQUENCE [LARGE SCALE GENOMIC DNA]</scope>
    <source>
        <strain evidence="1 2">Jena</strain>
    </source>
</reference>
<name>A0A2P6N6P6_9EUKA</name>
<proteinExistence type="predicted"/>
<dbReference type="EMBL" id="MDYQ01000177">
    <property type="protein sequence ID" value="PRP79607.1"/>
    <property type="molecule type" value="Genomic_DNA"/>
</dbReference>
<keyword evidence="2" id="KW-1185">Reference proteome</keyword>
<organism evidence="1 2">
    <name type="scientific">Planoprotostelium fungivorum</name>
    <dbReference type="NCBI Taxonomy" id="1890364"/>
    <lineage>
        <taxon>Eukaryota</taxon>
        <taxon>Amoebozoa</taxon>
        <taxon>Evosea</taxon>
        <taxon>Variosea</taxon>
        <taxon>Cavosteliida</taxon>
        <taxon>Cavosteliaceae</taxon>
        <taxon>Planoprotostelium</taxon>
    </lineage>
</organism>
<dbReference type="InParanoid" id="A0A2P6N6P6"/>